<dbReference type="Proteomes" id="UP000765509">
    <property type="component" value="Unassembled WGS sequence"/>
</dbReference>
<evidence type="ECO:0000313" key="2">
    <source>
        <dbReference type="Proteomes" id="UP000765509"/>
    </source>
</evidence>
<proteinExistence type="predicted"/>
<protein>
    <submittedName>
        <fullName evidence="1">Uncharacterized protein</fullName>
    </submittedName>
</protein>
<keyword evidence="2" id="KW-1185">Reference proteome</keyword>
<dbReference type="InterPro" id="IPR043502">
    <property type="entry name" value="DNA/RNA_pol_sf"/>
</dbReference>
<dbReference type="EMBL" id="AVOT02004307">
    <property type="protein sequence ID" value="MBW0475992.1"/>
    <property type="molecule type" value="Genomic_DNA"/>
</dbReference>
<name>A0A9Q3GR05_9BASI</name>
<comment type="caution">
    <text evidence="1">The sequence shown here is derived from an EMBL/GenBank/DDBJ whole genome shotgun (WGS) entry which is preliminary data.</text>
</comment>
<dbReference type="AlphaFoldDB" id="A0A9Q3GR05"/>
<evidence type="ECO:0000313" key="1">
    <source>
        <dbReference type="EMBL" id="MBW0475992.1"/>
    </source>
</evidence>
<accession>A0A9Q3GR05</accession>
<dbReference type="SUPFAM" id="SSF56672">
    <property type="entry name" value="DNA/RNA polymerases"/>
    <property type="match status" value="1"/>
</dbReference>
<gene>
    <name evidence="1" type="ORF">O181_015707</name>
</gene>
<organism evidence="1 2">
    <name type="scientific">Austropuccinia psidii MF-1</name>
    <dbReference type="NCBI Taxonomy" id="1389203"/>
    <lineage>
        <taxon>Eukaryota</taxon>
        <taxon>Fungi</taxon>
        <taxon>Dikarya</taxon>
        <taxon>Basidiomycota</taxon>
        <taxon>Pucciniomycotina</taxon>
        <taxon>Pucciniomycetes</taxon>
        <taxon>Pucciniales</taxon>
        <taxon>Sphaerophragmiaceae</taxon>
        <taxon>Austropuccinia</taxon>
    </lineage>
</organism>
<dbReference type="Gene3D" id="3.10.10.10">
    <property type="entry name" value="HIV Type 1 Reverse Transcriptase, subunit A, domain 1"/>
    <property type="match status" value="1"/>
</dbReference>
<sequence>MNVFHTYKNTFASDNETLGAIKGHEVDITLSLKRTYHLLLVRPAYPEIPRAREAFKKHIQELIELDLLRKLGHNEDVKVTTPVIISWNNDKSTMVGDFRAFNTYKVTERYSIPIRQETLTQLSKAKYKASIDALKGFLQNFLMPKPKRLLRIITCCGIYA</sequence>
<dbReference type="OrthoDB" id="6776860at2759"/>
<reference evidence="1" key="1">
    <citation type="submission" date="2021-03" db="EMBL/GenBank/DDBJ databases">
        <title>Draft genome sequence of rust myrtle Austropuccinia psidii MF-1, a brazilian biotype.</title>
        <authorList>
            <person name="Quecine M.C."/>
            <person name="Pachon D.M.R."/>
            <person name="Bonatelli M.L."/>
            <person name="Correr F.H."/>
            <person name="Franceschini L.M."/>
            <person name="Leite T.F."/>
            <person name="Margarido G.R.A."/>
            <person name="Almeida C.A."/>
            <person name="Ferrarezi J.A."/>
            <person name="Labate C.A."/>
        </authorList>
    </citation>
    <scope>NUCLEOTIDE SEQUENCE</scope>
    <source>
        <strain evidence="1">MF-1</strain>
    </source>
</reference>